<keyword evidence="2" id="KW-1185">Reference proteome</keyword>
<gene>
    <name evidence="1" type="ORF">CMC5_013200</name>
</gene>
<evidence type="ECO:0008006" key="3">
    <source>
        <dbReference type="Google" id="ProtNLM"/>
    </source>
</evidence>
<dbReference type="KEGG" id="ccro:CMC5_013200"/>
<evidence type="ECO:0000313" key="2">
    <source>
        <dbReference type="Proteomes" id="UP000067626"/>
    </source>
</evidence>
<proteinExistence type="predicted"/>
<dbReference type="OrthoDB" id="5521446at2"/>
<dbReference type="STRING" id="52.CMC5_013200"/>
<evidence type="ECO:0000313" key="1">
    <source>
        <dbReference type="EMBL" id="AKT37190.1"/>
    </source>
</evidence>
<organism evidence="1 2">
    <name type="scientific">Chondromyces crocatus</name>
    <dbReference type="NCBI Taxonomy" id="52"/>
    <lineage>
        <taxon>Bacteria</taxon>
        <taxon>Pseudomonadati</taxon>
        <taxon>Myxococcota</taxon>
        <taxon>Polyangia</taxon>
        <taxon>Polyangiales</taxon>
        <taxon>Polyangiaceae</taxon>
        <taxon>Chondromyces</taxon>
    </lineage>
</organism>
<sequence>MLTAEQILNELILDSRVFLHYTSSSGLSGIMKDGVIQTDGKYAVYFSQEPMSPDDVHTKLLIGATTHEGRGTHLLVIRVDSGIPIETTGYHEVCVRQRIRLDQHMVLYHGPNPF</sequence>
<dbReference type="Proteomes" id="UP000067626">
    <property type="component" value="Chromosome"/>
</dbReference>
<name>A0A0K1E8K7_CHOCO</name>
<reference evidence="1 2" key="1">
    <citation type="submission" date="2015-07" db="EMBL/GenBank/DDBJ databases">
        <title>Genome analysis of myxobacterium Chondromyces crocatus Cm c5 reveals a high potential for natural compound synthesis and the genetic basis for the loss of fruiting body formation.</title>
        <authorList>
            <person name="Zaburannyi N."/>
            <person name="Bunk B."/>
            <person name="Maier J."/>
            <person name="Overmann J."/>
            <person name="Mueller R."/>
        </authorList>
    </citation>
    <scope>NUCLEOTIDE SEQUENCE [LARGE SCALE GENOMIC DNA]</scope>
    <source>
        <strain evidence="1 2">Cm c5</strain>
    </source>
</reference>
<protein>
    <recommendedName>
        <fullName evidence="3">Tox-ART-HYD1 domain-containing protein</fullName>
    </recommendedName>
</protein>
<accession>A0A0K1E8K7</accession>
<dbReference type="AlphaFoldDB" id="A0A0K1E8K7"/>
<dbReference type="EMBL" id="CP012159">
    <property type="protein sequence ID" value="AKT37190.1"/>
    <property type="molecule type" value="Genomic_DNA"/>
</dbReference>